<dbReference type="InterPro" id="IPR001199">
    <property type="entry name" value="Cyt_B5-like_heme/steroid-bd"/>
</dbReference>
<dbReference type="Pfam" id="PF00173">
    <property type="entry name" value="Cyt-b5"/>
    <property type="match status" value="1"/>
</dbReference>
<keyword evidence="2 5" id="KW-0479">Metal-binding</keyword>
<dbReference type="EMBL" id="JAHLQT010012015">
    <property type="protein sequence ID" value="KAG7171614.1"/>
    <property type="molecule type" value="Genomic_DNA"/>
</dbReference>
<feature type="domain" description="Cytochrome b5 heme-binding" evidence="6">
    <location>
        <begin position="66"/>
        <end position="121"/>
    </location>
</feature>
<evidence type="ECO:0000256" key="5">
    <source>
        <dbReference type="RuleBase" id="RU362121"/>
    </source>
</evidence>
<evidence type="ECO:0000313" key="8">
    <source>
        <dbReference type="Proteomes" id="UP000747542"/>
    </source>
</evidence>
<comment type="similarity">
    <text evidence="4 5">Belongs to the cytochrome b5 family.</text>
</comment>
<proteinExistence type="inferred from homology"/>
<reference evidence="7" key="1">
    <citation type="journal article" date="2021" name="Sci. Adv.">
        <title>The American lobster genome reveals insights on longevity, neural, and immune adaptations.</title>
        <authorList>
            <person name="Polinski J.M."/>
            <person name="Zimin A.V."/>
            <person name="Clark K.F."/>
            <person name="Kohn A.B."/>
            <person name="Sadowski N."/>
            <person name="Timp W."/>
            <person name="Ptitsyn A."/>
            <person name="Khanna P."/>
            <person name="Romanova D.Y."/>
            <person name="Williams P."/>
            <person name="Greenwood S.J."/>
            <person name="Moroz L.L."/>
            <person name="Walt D.R."/>
            <person name="Bodnar A.G."/>
        </authorList>
    </citation>
    <scope>NUCLEOTIDE SEQUENCE</scope>
    <source>
        <strain evidence="7">GMGI-L3</strain>
    </source>
</reference>
<dbReference type="GO" id="GO:0020037">
    <property type="term" value="F:heme binding"/>
    <property type="evidence" value="ECO:0007669"/>
    <property type="project" value="UniProtKB-UniRule"/>
</dbReference>
<organism evidence="7 8">
    <name type="scientific">Homarus americanus</name>
    <name type="common">American lobster</name>
    <dbReference type="NCBI Taxonomy" id="6706"/>
    <lineage>
        <taxon>Eukaryota</taxon>
        <taxon>Metazoa</taxon>
        <taxon>Ecdysozoa</taxon>
        <taxon>Arthropoda</taxon>
        <taxon>Crustacea</taxon>
        <taxon>Multicrustacea</taxon>
        <taxon>Malacostraca</taxon>
        <taxon>Eumalacostraca</taxon>
        <taxon>Eucarida</taxon>
        <taxon>Decapoda</taxon>
        <taxon>Pleocyemata</taxon>
        <taxon>Astacidea</taxon>
        <taxon>Nephropoidea</taxon>
        <taxon>Nephropidae</taxon>
        <taxon>Homarus</taxon>
    </lineage>
</organism>
<comment type="caution">
    <text evidence="7">The sequence shown here is derived from an EMBL/GenBank/DDBJ whole genome shotgun (WGS) entry which is preliminary data.</text>
</comment>
<evidence type="ECO:0000256" key="3">
    <source>
        <dbReference type="ARBA" id="ARBA00023004"/>
    </source>
</evidence>
<evidence type="ECO:0000256" key="4">
    <source>
        <dbReference type="ARBA" id="ARBA00038168"/>
    </source>
</evidence>
<dbReference type="SUPFAM" id="SSF55856">
    <property type="entry name" value="Cytochrome b5-like heme/steroid binding domain"/>
    <property type="match status" value="1"/>
</dbReference>
<dbReference type="InterPro" id="IPR036400">
    <property type="entry name" value="Cyt_B5-like_heme/steroid_sf"/>
</dbReference>
<dbReference type="AlphaFoldDB" id="A0A8J5T0E7"/>
<dbReference type="PROSITE" id="PS00191">
    <property type="entry name" value="CYTOCHROME_B5_1"/>
    <property type="match status" value="1"/>
</dbReference>
<sequence>MIVLRARYRLLTSRYRIKMKESYSGMSLYVLQPKALLNFAAQSLGYRDPCATTTTQCSDRQKDEESGLQVFDVTRFLLEHPGGEEVMMEHAGRDATIAFRGVGHSVPALQALDDYLVGILPGSERIFTGDGPCQWSTL</sequence>
<dbReference type="PROSITE" id="PS50255">
    <property type="entry name" value="CYTOCHROME_B5_2"/>
    <property type="match status" value="1"/>
</dbReference>
<dbReference type="InterPro" id="IPR018506">
    <property type="entry name" value="Cyt_B5_heme-BS"/>
</dbReference>
<dbReference type="SMART" id="SM01117">
    <property type="entry name" value="Cyt-b5"/>
    <property type="match status" value="1"/>
</dbReference>
<dbReference type="Gene3D" id="3.10.120.10">
    <property type="entry name" value="Cytochrome b5-like heme/steroid binding domain"/>
    <property type="match status" value="1"/>
</dbReference>
<evidence type="ECO:0000256" key="1">
    <source>
        <dbReference type="ARBA" id="ARBA00022617"/>
    </source>
</evidence>
<name>A0A8J5T0E7_HOMAM</name>
<dbReference type="GO" id="GO:0046872">
    <property type="term" value="F:metal ion binding"/>
    <property type="evidence" value="ECO:0007669"/>
    <property type="project" value="UniProtKB-UniRule"/>
</dbReference>
<dbReference type="PANTHER" id="PTHR19359">
    <property type="entry name" value="CYTOCHROME B5"/>
    <property type="match status" value="1"/>
</dbReference>
<keyword evidence="8" id="KW-1185">Reference proteome</keyword>
<dbReference type="GO" id="GO:0016020">
    <property type="term" value="C:membrane"/>
    <property type="evidence" value="ECO:0007669"/>
    <property type="project" value="TreeGrafter"/>
</dbReference>
<gene>
    <name evidence="7" type="primary">Cyb5-L2</name>
    <name evidence="7" type="ORF">Hamer_G014752</name>
</gene>
<dbReference type="PANTHER" id="PTHR19359:SF41">
    <property type="entry name" value="GEO08203P1"/>
    <property type="match status" value="1"/>
</dbReference>
<protein>
    <submittedName>
        <fullName evidence="7">Cytochrome b5-like 2</fullName>
    </submittedName>
</protein>
<keyword evidence="3 5" id="KW-0408">Iron</keyword>
<dbReference type="PRINTS" id="PR00363">
    <property type="entry name" value="CYTOCHROMEB5"/>
</dbReference>
<dbReference type="Proteomes" id="UP000747542">
    <property type="component" value="Unassembled WGS sequence"/>
</dbReference>
<keyword evidence="1 5" id="KW-0349">Heme</keyword>
<dbReference type="InterPro" id="IPR050668">
    <property type="entry name" value="Cytochrome_b5"/>
</dbReference>
<evidence type="ECO:0000313" key="7">
    <source>
        <dbReference type="EMBL" id="KAG7171614.1"/>
    </source>
</evidence>
<evidence type="ECO:0000256" key="2">
    <source>
        <dbReference type="ARBA" id="ARBA00022723"/>
    </source>
</evidence>
<evidence type="ECO:0000259" key="6">
    <source>
        <dbReference type="PROSITE" id="PS50255"/>
    </source>
</evidence>
<accession>A0A8J5T0E7</accession>